<keyword evidence="5 9" id="KW-0812">Transmembrane</keyword>
<dbReference type="GO" id="GO:0006882">
    <property type="term" value="P:intracellular zinc ion homeostasis"/>
    <property type="evidence" value="ECO:0007669"/>
    <property type="project" value="TreeGrafter"/>
</dbReference>
<protein>
    <submittedName>
        <fullName evidence="11">Cation diffusion facilitator family transporter</fullName>
    </submittedName>
</protein>
<sequence>MSLAGTIVMSGFGIGYGLLVGSNAIFMDGLFSLLSMGMTGLGLLTAYLVSRPDDHRFQYGYAHLEPLINVVNGGVILLTCIFAFVNAISSIRQGGHVINLDSALLYALVSTIFCFGVYSVELRVARSVNSELVRVDAKEWLVDGILSCTILLGFALAKVLEDTSLAWVNVYIDSVMVAALALVAMFIPISVLRRNLSEVLLVAPRSPLSAHLDETLSRIANRHGFIEYSSHLAKIGRRYEVEVNILVPRDGDWGIHRQDHIRKELWDELGDELGNDPWLSLCFTSESRWL</sequence>
<evidence type="ECO:0000256" key="9">
    <source>
        <dbReference type="SAM" id="Phobius"/>
    </source>
</evidence>
<dbReference type="GO" id="GO:0015341">
    <property type="term" value="F:zinc efflux antiporter activity"/>
    <property type="evidence" value="ECO:0007669"/>
    <property type="project" value="TreeGrafter"/>
</dbReference>
<dbReference type="PANTHER" id="PTHR43840">
    <property type="entry name" value="MITOCHONDRIAL METAL TRANSPORTER 1-RELATED"/>
    <property type="match status" value="1"/>
</dbReference>
<accession>A0A8I2B1B7</accession>
<dbReference type="GO" id="GO:0005886">
    <property type="term" value="C:plasma membrane"/>
    <property type="evidence" value="ECO:0007669"/>
    <property type="project" value="TreeGrafter"/>
</dbReference>
<evidence type="ECO:0000313" key="11">
    <source>
        <dbReference type="EMBL" id="MBO1107634.1"/>
    </source>
</evidence>
<gene>
    <name evidence="11" type="ORF">J2R62_05225</name>
</gene>
<dbReference type="InterPro" id="IPR002524">
    <property type="entry name" value="Cation_efflux"/>
</dbReference>
<proteinExistence type="inferred from homology"/>
<keyword evidence="4" id="KW-0410">Iron transport</keyword>
<evidence type="ECO:0000256" key="6">
    <source>
        <dbReference type="ARBA" id="ARBA00022906"/>
    </source>
</evidence>
<keyword evidence="8 9" id="KW-0472">Membrane</keyword>
<keyword evidence="6" id="KW-0862">Zinc</keyword>
<dbReference type="PANTHER" id="PTHR43840:SF15">
    <property type="entry name" value="MITOCHONDRIAL METAL TRANSPORTER 1-RELATED"/>
    <property type="match status" value="1"/>
</dbReference>
<feature type="transmembrane region" description="Helical" evidence="9">
    <location>
        <begin position="166"/>
        <end position="187"/>
    </location>
</feature>
<dbReference type="NCBIfam" id="TIGR01297">
    <property type="entry name" value="CDF"/>
    <property type="match status" value="1"/>
</dbReference>
<evidence type="ECO:0000256" key="8">
    <source>
        <dbReference type="ARBA" id="ARBA00023136"/>
    </source>
</evidence>
<evidence type="ECO:0000256" key="1">
    <source>
        <dbReference type="ARBA" id="ARBA00004141"/>
    </source>
</evidence>
<dbReference type="Pfam" id="PF01545">
    <property type="entry name" value="Cation_efflux"/>
    <property type="match status" value="1"/>
</dbReference>
<evidence type="ECO:0000256" key="3">
    <source>
        <dbReference type="ARBA" id="ARBA00022448"/>
    </source>
</evidence>
<reference evidence="11" key="1">
    <citation type="submission" date="2021-03" db="EMBL/GenBank/DDBJ databases">
        <title>Plesiomonas shigelloides zfcc0051, isolated from zebrafish feces.</title>
        <authorList>
            <person name="Vanderhoek Z."/>
            <person name="Gaulke C."/>
        </authorList>
    </citation>
    <scope>NUCLEOTIDE SEQUENCE</scope>
    <source>
        <strain evidence="11">Zfcc0051</strain>
    </source>
</reference>
<feature type="transmembrane region" description="Helical" evidence="9">
    <location>
        <begin position="7"/>
        <end position="25"/>
    </location>
</feature>
<name>A0A8I2B1B7_PLESH</name>
<dbReference type="Proteomes" id="UP000664658">
    <property type="component" value="Unassembled WGS sequence"/>
</dbReference>
<dbReference type="AlphaFoldDB" id="A0A8I2B1B7"/>
<dbReference type="SUPFAM" id="SSF161111">
    <property type="entry name" value="Cation efflux protein transmembrane domain-like"/>
    <property type="match status" value="1"/>
</dbReference>
<dbReference type="EMBL" id="JAFNAA010000004">
    <property type="protein sequence ID" value="MBO1107634.1"/>
    <property type="molecule type" value="Genomic_DNA"/>
</dbReference>
<feature type="domain" description="Cation efflux protein transmembrane" evidence="10">
    <location>
        <begin position="2"/>
        <end position="198"/>
    </location>
</feature>
<dbReference type="Gene3D" id="1.20.1510.10">
    <property type="entry name" value="Cation efflux protein transmembrane domain"/>
    <property type="match status" value="1"/>
</dbReference>
<evidence type="ECO:0000313" key="12">
    <source>
        <dbReference type="Proteomes" id="UP000664658"/>
    </source>
</evidence>
<dbReference type="GO" id="GO:0015093">
    <property type="term" value="F:ferrous iron transmembrane transporter activity"/>
    <property type="evidence" value="ECO:0007669"/>
    <property type="project" value="TreeGrafter"/>
</dbReference>
<dbReference type="InterPro" id="IPR058533">
    <property type="entry name" value="Cation_efflux_TM"/>
</dbReference>
<evidence type="ECO:0000259" key="10">
    <source>
        <dbReference type="Pfam" id="PF01545"/>
    </source>
</evidence>
<feature type="transmembrane region" description="Helical" evidence="9">
    <location>
        <begin position="31"/>
        <end position="49"/>
    </location>
</feature>
<evidence type="ECO:0000256" key="5">
    <source>
        <dbReference type="ARBA" id="ARBA00022692"/>
    </source>
</evidence>
<keyword evidence="3" id="KW-0813">Transport</keyword>
<keyword evidence="6" id="KW-0864">Zinc transport</keyword>
<keyword evidence="4" id="KW-0408">Iron</keyword>
<organism evidence="11 12">
    <name type="scientific">Plesiomonas shigelloides</name>
    <name type="common">Aeromonas shigelloides</name>
    <dbReference type="NCBI Taxonomy" id="703"/>
    <lineage>
        <taxon>Bacteria</taxon>
        <taxon>Pseudomonadati</taxon>
        <taxon>Pseudomonadota</taxon>
        <taxon>Gammaproteobacteria</taxon>
        <taxon>Enterobacterales</taxon>
        <taxon>Enterobacteriaceae</taxon>
        <taxon>Plesiomonas</taxon>
    </lineage>
</organism>
<evidence type="ECO:0000256" key="4">
    <source>
        <dbReference type="ARBA" id="ARBA00022496"/>
    </source>
</evidence>
<dbReference type="InterPro" id="IPR050291">
    <property type="entry name" value="CDF_Transporter"/>
</dbReference>
<feature type="transmembrane region" description="Helical" evidence="9">
    <location>
        <begin position="103"/>
        <end position="120"/>
    </location>
</feature>
<comment type="caution">
    <text evidence="11">The sequence shown here is derived from an EMBL/GenBank/DDBJ whole genome shotgun (WGS) entry which is preliminary data.</text>
</comment>
<feature type="transmembrane region" description="Helical" evidence="9">
    <location>
        <begin position="70"/>
        <end position="91"/>
    </location>
</feature>
<keyword evidence="6" id="KW-0406">Ion transport</keyword>
<feature type="transmembrane region" description="Helical" evidence="9">
    <location>
        <begin position="140"/>
        <end position="160"/>
    </location>
</feature>
<keyword evidence="7 9" id="KW-1133">Transmembrane helix</keyword>
<comment type="similarity">
    <text evidence="2">Belongs to the cation diffusion facilitator (CDF) transporter (TC 2.A.4) family. FieF subfamily.</text>
</comment>
<comment type="subcellular location">
    <subcellularLocation>
        <location evidence="1">Membrane</location>
        <topology evidence="1">Multi-pass membrane protein</topology>
    </subcellularLocation>
</comment>
<dbReference type="InterPro" id="IPR027469">
    <property type="entry name" value="Cation_efflux_TMD_sf"/>
</dbReference>
<evidence type="ECO:0000256" key="2">
    <source>
        <dbReference type="ARBA" id="ARBA00010212"/>
    </source>
</evidence>
<dbReference type="GO" id="GO:0015086">
    <property type="term" value="F:cadmium ion transmembrane transporter activity"/>
    <property type="evidence" value="ECO:0007669"/>
    <property type="project" value="TreeGrafter"/>
</dbReference>
<evidence type="ECO:0000256" key="7">
    <source>
        <dbReference type="ARBA" id="ARBA00022989"/>
    </source>
</evidence>